<proteinExistence type="inferred from homology"/>
<dbReference type="CDD" id="cd02022">
    <property type="entry name" value="DPCK"/>
    <property type="match status" value="1"/>
</dbReference>
<comment type="caution">
    <text evidence="5">The sequence shown here is derived from an EMBL/GenBank/DDBJ whole genome shotgun (WGS) entry which is preliminary data.</text>
</comment>
<dbReference type="EC" id="2.7.1.24" evidence="3 4"/>
<evidence type="ECO:0000256" key="4">
    <source>
        <dbReference type="NCBIfam" id="TIGR00152"/>
    </source>
</evidence>
<evidence type="ECO:0000313" key="6">
    <source>
        <dbReference type="Proteomes" id="UP000287224"/>
    </source>
</evidence>
<dbReference type="AlphaFoldDB" id="A0A401Z7H7"/>
<comment type="similarity">
    <text evidence="3">Belongs to the CoaE family.</text>
</comment>
<keyword evidence="3 5" id="KW-0418">Kinase</keyword>
<evidence type="ECO:0000256" key="3">
    <source>
        <dbReference type="HAMAP-Rule" id="MF_00376"/>
    </source>
</evidence>
<dbReference type="InterPro" id="IPR001977">
    <property type="entry name" value="Depp_CoAkinase"/>
</dbReference>
<dbReference type="InterPro" id="IPR027417">
    <property type="entry name" value="P-loop_NTPase"/>
</dbReference>
<dbReference type="HAMAP" id="MF_00376">
    <property type="entry name" value="Dephospho_CoA_kinase"/>
    <property type="match status" value="1"/>
</dbReference>
<evidence type="ECO:0000313" key="5">
    <source>
        <dbReference type="EMBL" id="GCE02820.1"/>
    </source>
</evidence>
<comment type="subcellular location">
    <subcellularLocation>
        <location evidence="3">Cytoplasm</location>
    </subcellularLocation>
</comment>
<dbReference type="GO" id="GO:0005524">
    <property type="term" value="F:ATP binding"/>
    <property type="evidence" value="ECO:0007669"/>
    <property type="project" value="UniProtKB-UniRule"/>
</dbReference>
<dbReference type="RefSeq" id="WP_126594161.1">
    <property type="nucleotide sequence ID" value="NZ_BIFQ01000001.1"/>
</dbReference>
<dbReference type="Gene3D" id="3.40.50.300">
    <property type="entry name" value="P-loop containing nucleotide triphosphate hydrolases"/>
    <property type="match status" value="1"/>
</dbReference>
<gene>
    <name evidence="3 5" type="primary">coaE</name>
    <name evidence="5" type="ORF">KDAU_01490</name>
</gene>
<keyword evidence="3" id="KW-0963">Cytoplasm</keyword>
<feature type="binding site" evidence="3">
    <location>
        <begin position="12"/>
        <end position="17"/>
    </location>
    <ligand>
        <name>ATP</name>
        <dbReference type="ChEBI" id="CHEBI:30616"/>
    </ligand>
</feature>
<keyword evidence="6" id="KW-1185">Reference proteome</keyword>
<dbReference type="SUPFAM" id="SSF52540">
    <property type="entry name" value="P-loop containing nucleoside triphosphate hydrolases"/>
    <property type="match status" value="1"/>
</dbReference>
<dbReference type="GO" id="GO:0004140">
    <property type="term" value="F:dephospho-CoA kinase activity"/>
    <property type="evidence" value="ECO:0007669"/>
    <property type="project" value="UniProtKB-UniRule"/>
</dbReference>
<dbReference type="UniPathway" id="UPA00241">
    <property type="reaction ID" value="UER00356"/>
</dbReference>
<dbReference type="PROSITE" id="PS51219">
    <property type="entry name" value="DPCK"/>
    <property type="match status" value="1"/>
</dbReference>
<dbReference type="PANTHER" id="PTHR10695">
    <property type="entry name" value="DEPHOSPHO-COA KINASE-RELATED"/>
    <property type="match status" value="1"/>
</dbReference>
<dbReference type="PANTHER" id="PTHR10695:SF46">
    <property type="entry name" value="BIFUNCTIONAL COENZYME A SYNTHASE-RELATED"/>
    <property type="match status" value="1"/>
</dbReference>
<comment type="catalytic activity">
    <reaction evidence="3">
        <text>3'-dephospho-CoA + ATP = ADP + CoA + H(+)</text>
        <dbReference type="Rhea" id="RHEA:18245"/>
        <dbReference type="ChEBI" id="CHEBI:15378"/>
        <dbReference type="ChEBI" id="CHEBI:30616"/>
        <dbReference type="ChEBI" id="CHEBI:57287"/>
        <dbReference type="ChEBI" id="CHEBI:57328"/>
        <dbReference type="ChEBI" id="CHEBI:456216"/>
        <dbReference type="EC" id="2.7.1.24"/>
    </reaction>
</comment>
<dbReference type="Proteomes" id="UP000287224">
    <property type="component" value="Unassembled WGS sequence"/>
</dbReference>
<evidence type="ECO:0000256" key="1">
    <source>
        <dbReference type="ARBA" id="ARBA00022741"/>
    </source>
</evidence>
<comment type="function">
    <text evidence="3">Catalyzes the phosphorylation of the 3'-hydroxyl group of dephosphocoenzyme A to form coenzyme A.</text>
</comment>
<sequence>MSYVIGITGNIACGKTSVGQMLVQLGAERYIDADLLVHRLYERGQPIAIRVAELFGSQVVAEDGSIDRKALGAIVFHDPKAMKQLESIVHPEVHKAVKEELESVSPHGIAVLDAVKLLEGGSSAFCHAKWLIECPEDQQLQRLMRRNIISLDEARARIRAQPDITAKRAMVDEIIDNGGTSEATYQQVAAAFKRFCSQFSIV</sequence>
<accession>A0A401Z7H7</accession>
<keyword evidence="1 3" id="KW-0547">Nucleotide-binding</keyword>
<dbReference type="NCBIfam" id="TIGR00152">
    <property type="entry name" value="dephospho-CoA kinase"/>
    <property type="match status" value="1"/>
</dbReference>
<organism evidence="5 6">
    <name type="scientific">Dictyobacter aurantiacus</name>
    <dbReference type="NCBI Taxonomy" id="1936993"/>
    <lineage>
        <taxon>Bacteria</taxon>
        <taxon>Bacillati</taxon>
        <taxon>Chloroflexota</taxon>
        <taxon>Ktedonobacteria</taxon>
        <taxon>Ktedonobacterales</taxon>
        <taxon>Dictyobacteraceae</taxon>
        <taxon>Dictyobacter</taxon>
    </lineage>
</organism>
<keyword evidence="3" id="KW-0173">Coenzyme A biosynthesis</keyword>
<evidence type="ECO:0000256" key="2">
    <source>
        <dbReference type="ARBA" id="ARBA00022840"/>
    </source>
</evidence>
<keyword evidence="3" id="KW-0808">Transferase</keyword>
<dbReference type="OrthoDB" id="9812943at2"/>
<protein>
    <recommendedName>
        <fullName evidence="3 4">Dephospho-CoA kinase</fullName>
        <ecNumber evidence="3 4">2.7.1.24</ecNumber>
    </recommendedName>
    <alternativeName>
        <fullName evidence="3">Dephosphocoenzyme A kinase</fullName>
    </alternativeName>
</protein>
<dbReference type="EMBL" id="BIFQ01000001">
    <property type="protein sequence ID" value="GCE02820.1"/>
    <property type="molecule type" value="Genomic_DNA"/>
</dbReference>
<dbReference type="Pfam" id="PF01121">
    <property type="entry name" value="CoaE"/>
    <property type="match status" value="1"/>
</dbReference>
<reference evidence="6" key="1">
    <citation type="submission" date="2018-12" db="EMBL/GenBank/DDBJ databases">
        <title>Tengunoibacter tsumagoiensis gen. nov., sp. nov., Dictyobacter kobayashii sp. nov., D. alpinus sp. nov., and D. joshuensis sp. nov. and description of Dictyobacteraceae fam. nov. within the order Ktedonobacterales isolated from Tengu-no-mugimeshi.</title>
        <authorList>
            <person name="Wang C.M."/>
            <person name="Zheng Y."/>
            <person name="Sakai Y."/>
            <person name="Toyoda A."/>
            <person name="Minakuchi Y."/>
            <person name="Abe K."/>
            <person name="Yokota A."/>
            <person name="Yabe S."/>
        </authorList>
    </citation>
    <scope>NUCLEOTIDE SEQUENCE [LARGE SCALE GENOMIC DNA]</scope>
    <source>
        <strain evidence="6">S-27</strain>
    </source>
</reference>
<dbReference type="GO" id="GO:0005737">
    <property type="term" value="C:cytoplasm"/>
    <property type="evidence" value="ECO:0007669"/>
    <property type="project" value="UniProtKB-SubCell"/>
</dbReference>
<keyword evidence="2 3" id="KW-0067">ATP-binding</keyword>
<dbReference type="GO" id="GO:0015937">
    <property type="term" value="P:coenzyme A biosynthetic process"/>
    <property type="evidence" value="ECO:0007669"/>
    <property type="project" value="UniProtKB-UniRule"/>
</dbReference>
<name>A0A401Z7H7_9CHLR</name>
<comment type="pathway">
    <text evidence="3">Cofactor biosynthesis; coenzyme A biosynthesis; CoA from (R)-pantothenate: step 5/5.</text>
</comment>